<dbReference type="InterPro" id="IPR045861">
    <property type="entry name" value="CorA_cytoplasmic_dom"/>
</dbReference>
<evidence type="ECO:0000256" key="8">
    <source>
        <dbReference type="SAM" id="MobiDB-lite"/>
    </source>
</evidence>
<evidence type="ECO:0000256" key="3">
    <source>
        <dbReference type="ARBA" id="ARBA00022448"/>
    </source>
</evidence>
<dbReference type="CDD" id="cd12830">
    <property type="entry name" value="MtCorA-like"/>
    <property type="match status" value="1"/>
</dbReference>
<evidence type="ECO:0000256" key="2">
    <source>
        <dbReference type="ARBA" id="ARBA00009765"/>
    </source>
</evidence>
<evidence type="ECO:0000256" key="4">
    <source>
        <dbReference type="ARBA" id="ARBA00022475"/>
    </source>
</evidence>
<comment type="caution">
    <text evidence="10">The sequence shown here is derived from an EMBL/GenBank/DDBJ whole genome shotgun (WGS) entry which is preliminary data.</text>
</comment>
<dbReference type="Pfam" id="PF01544">
    <property type="entry name" value="CorA"/>
    <property type="match status" value="1"/>
</dbReference>
<comment type="subcellular location">
    <subcellularLocation>
        <location evidence="1">Cell membrane</location>
        <topology evidence="1">Multi-pass membrane protein</topology>
    </subcellularLocation>
</comment>
<evidence type="ECO:0000256" key="7">
    <source>
        <dbReference type="ARBA" id="ARBA00023136"/>
    </source>
</evidence>
<evidence type="ECO:0000256" key="1">
    <source>
        <dbReference type="ARBA" id="ARBA00004651"/>
    </source>
</evidence>
<name>A0ABT8G1B1_9MICO</name>
<feature type="transmembrane region" description="Helical" evidence="9">
    <location>
        <begin position="308"/>
        <end position="327"/>
    </location>
</feature>
<keyword evidence="11" id="KW-1185">Reference proteome</keyword>
<evidence type="ECO:0000256" key="9">
    <source>
        <dbReference type="SAM" id="Phobius"/>
    </source>
</evidence>
<comment type="similarity">
    <text evidence="2">Belongs to the CorA metal ion transporter (MIT) (TC 1.A.35) family.</text>
</comment>
<dbReference type="Gene3D" id="1.20.58.340">
    <property type="entry name" value="Magnesium transport protein CorA, transmembrane region"/>
    <property type="match status" value="2"/>
</dbReference>
<dbReference type="Gene3D" id="3.30.460.20">
    <property type="entry name" value="CorA soluble domain-like"/>
    <property type="match status" value="1"/>
</dbReference>
<keyword evidence="6 9" id="KW-1133">Transmembrane helix</keyword>
<dbReference type="SUPFAM" id="SSF143865">
    <property type="entry name" value="CorA soluble domain-like"/>
    <property type="match status" value="1"/>
</dbReference>
<evidence type="ECO:0000256" key="5">
    <source>
        <dbReference type="ARBA" id="ARBA00022692"/>
    </source>
</evidence>
<keyword evidence="4" id="KW-1003">Cell membrane</keyword>
<evidence type="ECO:0000313" key="11">
    <source>
        <dbReference type="Proteomes" id="UP001172738"/>
    </source>
</evidence>
<dbReference type="SUPFAM" id="SSF144083">
    <property type="entry name" value="Magnesium transport protein CorA, transmembrane region"/>
    <property type="match status" value="1"/>
</dbReference>
<accession>A0ABT8G1B1</accession>
<reference evidence="10" key="1">
    <citation type="submission" date="2023-06" db="EMBL/GenBank/DDBJ databases">
        <title>SYSU T00b26.</title>
        <authorList>
            <person name="Gao L."/>
            <person name="Fang B.-Z."/>
            <person name="Li W.-J."/>
        </authorList>
    </citation>
    <scope>NUCLEOTIDE SEQUENCE</scope>
    <source>
        <strain evidence="10">SYSU T00b26</strain>
    </source>
</reference>
<keyword evidence="5 9" id="KW-0812">Transmembrane</keyword>
<sequence>MGEHRRSIGRRSRQGSGAGSPPAPGTGYLVRYVEDGRVVDTLDDGSPADALTYAAGSPSRLAMSLYPAPTTAQVESLADAWDLHPVLREDLLLGKQRPKAERYGDVFFLVARAARYLDAAERVELAEFHILVRPGAVAILCQDDQWVDGTDAEGIAAAAIGNPRYGAALFESEHLLRMGPEAVAYWLLDIIVDAYAPVLEGLEIDKEQVERQVFAGDAAATERIYRLGQEVIDLQHAVTGLGAVLEALRRGIDRHGLSHDLQTYLQDVSDHHSHAATRVVELRESFAQILDVNATLVAQRQNEDMKKISGWAAILFAPTLIAAIYGMNFRTMPELGWAWGYPLALGGMVAFACVLWLVFKRNRWM</sequence>
<dbReference type="EMBL" id="JAUHPV010000004">
    <property type="protein sequence ID" value="MDN4472911.1"/>
    <property type="molecule type" value="Genomic_DNA"/>
</dbReference>
<keyword evidence="3" id="KW-0813">Transport</keyword>
<proteinExistence type="inferred from homology"/>
<gene>
    <name evidence="10" type="ORF">QQX04_07885</name>
</gene>
<feature type="transmembrane region" description="Helical" evidence="9">
    <location>
        <begin position="339"/>
        <end position="359"/>
    </location>
</feature>
<dbReference type="Proteomes" id="UP001172738">
    <property type="component" value="Unassembled WGS sequence"/>
</dbReference>
<dbReference type="PANTHER" id="PTHR46494">
    <property type="entry name" value="CORA FAMILY METAL ION TRANSPORTER (EUROFUNG)"/>
    <property type="match status" value="1"/>
</dbReference>
<evidence type="ECO:0000256" key="6">
    <source>
        <dbReference type="ARBA" id="ARBA00022989"/>
    </source>
</evidence>
<dbReference type="RefSeq" id="WP_301127927.1">
    <property type="nucleotide sequence ID" value="NZ_JAUHPV010000004.1"/>
</dbReference>
<feature type="region of interest" description="Disordered" evidence="8">
    <location>
        <begin position="1"/>
        <end position="26"/>
    </location>
</feature>
<evidence type="ECO:0000313" key="10">
    <source>
        <dbReference type="EMBL" id="MDN4472911.1"/>
    </source>
</evidence>
<dbReference type="PANTHER" id="PTHR46494:SF1">
    <property type="entry name" value="CORA FAMILY METAL ION TRANSPORTER (EUROFUNG)"/>
    <property type="match status" value="1"/>
</dbReference>
<keyword evidence="7 9" id="KW-0472">Membrane</keyword>
<dbReference type="InterPro" id="IPR045863">
    <property type="entry name" value="CorA_TM1_TM2"/>
</dbReference>
<dbReference type="InterPro" id="IPR002523">
    <property type="entry name" value="MgTranspt_CorA/ZnTranspt_ZntB"/>
</dbReference>
<organism evidence="10 11">
    <name type="scientific">Demequina zhanjiangensis</name>
    <dbReference type="NCBI Taxonomy" id="3051659"/>
    <lineage>
        <taxon>Bacteria</taxon>
        <taxon>Bacillati</taxon>
        <taxon>Actinomycetota</taxon>
        <taxon>Actinomycetes</taxon>
        <taxon>Micrococcales</taxon>
        <taxon>Demequinaceae</taxon>
        <taxon>Demequina</taxon>
    </lineage>
</organism>
<protein>
    <submittedName>
        <fullName evidence="10">Magnesium and cobalt transport protein CorA</fullName>
    </submittedName>
</protein>